<gene>
    <name evidence="2" type="ORF">BCF44_101686</name>
</gene>
<evidence type="ECO:0008006" key="4">
    <source>
        <dbReference type="Google" id="ProtNLM"/>
    </source>
</evidence>
<dbReference type="EMBL" id="QUNO01000001">
    <property type="protein sequence ID" value="REH55660.1"/>
    <property type="molecule type" value="Genomic_DNA"/>
</dbReference>
<dbReference type="OrthoDB" id="3574655at2"/>
<organism evidence="2 3">
    <name type="scientific">Kutzneria buriramensis</name>
    <dbReference type="NCBI Taxonomy" id="1045776"/>
    <lineage>
        <taxon>Bacteria</taxon>
        <taxon>Bacillati</taxon>
        <taxon>Actinomycetota</taxon>
        <taxon>Actinomycetes</taxon>
        <taxon>Pseudonocardiales</taxon>
        <taxon>Pseudonocardiaceae</taxon>
        <taxon>Kutzneria</taxon>
    </lineage>
</organism>
<protein>
    <recommendedName>
        <fullName evidence="4">SH3 domain-containing protein</fullName>
    </recommendedName>
</protein>
<sequence length="100" mass="10548">MFGIPVMKLAVIGGLGVAAFAFFAHRNAEASQSNPQCAFTVNADVLNVRAGPSTGERIVGRLVQSQPVTAKPLVQNGFRQIAENRWASVDYLVAASGNTC</sequence>
<comment type="caution">
    <text evidence="2">The sequence shown here is derived from an EMBL/GenBank/DDBJ whole genome shotgun (WGS) entry which is preliminary data.</text>
</comment>
<accession>A0A3E0IAG0</accession>
<dbReference type="AlphaFoldDB" id="A0A3E0IAG0"/>
<dbReference type="RefSeq" id="WP_116172533.1">
    <property type="nucleotide sequence ID" value="NZ_CP144375.1"/>
</dbReference>
<keyword evidence="1" id="KW-0732">Signal</keyword>
<evidence type="ECO:0000313" key="3">
    <source>
        <dbReference type="Proteomes" id="UP000256269"/>
    </source>
</evidence>
<feature type="signal peptide" evidence="1">
    <location>
        <begin position="1"/>
        <end position="30"/>
    </location>
</feature>
<evidence type="ECO:0000313" key="2">
    <source>
        <dbReference type="EMBL" id="REH55660.1"/>
    </source>
</evidence>
<keyword evidence="3" id="KW-1185">Reference proteome</keyword>
<feature type="chain" id="PRO_5017566945" description="SH3 domain-containing protein" evidence="1">
    <location>
        <begin position="31"/>
        <end position="100"/>
    </location>
</feature>
<dbReference type="Proteomes" id="UP000256269">
    <property type="component" value="Unassembled WGS sequence"/>
</dbReference>
<proteinExistence type="predicted"/>
<name>A0A3E0IAG0_9PSEU</name>
<evidence type="ECO:0000256" key="1">
    <source>
        <dbReference type="SAM" id="SignalP"/>
    </source>
</evidence>
<dbReference type="Gene3D" id="2.30.30.40">
    <property type="entry name" value="SH3 Domains"/>
    <property type="match status" value="1"/>
</dbReference>
<reference evidence="2 3" key="1">
    <citation type="submission" date="2018-08" db="EMBL/GenBank/DDBJ databases">
        <title>Genomic Encyclopedia of Archaeal and Bacterial Type Strains, Phase II (KMG-II): from individual species to whole genera.</title>
        <authorList>
            <person name="Goeker M."/>
        </authorList>
    </citation>
    <scope>NUCLEOTIDE SEQUENCE [LARGE SCALE GENOMIC DNA]</scope>
    <source>
        <strain evidence="2 3">DSM 45791</strain>
    </source>
</reference>